<dbReference type="Proteomes" id="UP000001812">
    <property type="component" value="Chromosome I"/>
</dbReference>
<dbReference type="PROSITE" id="PS00065">
    <property type="entry name" value="D_2_HYDROXYACID_DH_1"/>
    <property type="match status" value="1"/>
</dbReference>
<feature type="domain" description="D-isomer specific 2-hydroxyacid dehydrogenase NAD-binding" evidence="4">
    <location>
        <begin position="107"/>
        <end position="278"/>
    </location>
</feature>
<evidence type="ECO:0000313" key="5">
    <source>
        <dbReference type="EMBL" id="EET06343.1"/>
    </source>
</evidence>
<dbReference type="SUPFAM" id="SSF51735">
    <property type="entry name" value="NAD(P)-binding Rossmann-fold domains"/>
    <property type="match status" value="1"/>
</dbReference>
<dbReference type="AlphaFoldDB" id="A0A0E1VZP3"/>
<dbReference type="EC" id="1.1.1.79" evidence="5"/>
<name>A0A0E1VZP3_BURPE</name>
<proteinExistence type="inferred from homology"/>
<evidence type="ECO:0000256" key="2">
    <source>
        <dbReference type="ARBA" id="ARBA00023002"/>
    </source>
</evidence>
<dbReference type="Gene3D" id="3.40.50.720">
    <property type="entry name" value="NAD(P)-binding Rossmann-like Domain"/>
    <property type="match status" value="2"/>
</dbReference>
<evidence type="ECO:0000259" key="4">
    <source>
        <dbReference type="Pfam" id="PF02826"/>
    </source>
</evidence>
<dbReference type="PANTHER" id="PTHR43333:SF1">
    <property type="entry name" value="D-ISOMER SPECIFIC 2-HYDROXYACID DEHYDROGENASE NAD-BINDING DOMAIN-CONTAINING PROTEIN"/>
    <property type="match status" value="1"/>
</dbReference>
<dbReference type="HOGENOM" id="CLU_019796_1_0_4"/>
<dbReference type="EMBL" id="CM000832">
    <property type="protein sequence ID" value="EET06343.1"/>
    <property type="molecule type" value="Genomic_DNA"/>
</dbReference>
<dbReference type="CDD" id="cd12164">
    <property type="entry name" value="GDH_like_2"/>
    <property type="match status" value="1"/>
</dbReference>
<organism evidence="5">
    <name type="scientific">Burkholderia pseudomallei 1710a</name>
    <dbReference type="NCBI Taxonomy" id="320371"/>
    <lineage>
        <taxon>Bacteria</taxon>
        <taxon>Pseudomonadati</taxon>
        <taxon>Pseudomonadota</taxon>
        <taxon>Betaproteobacteria</taxon>
        <taxon>Burkholderiales</taxon>
        <taxon>Burkholderiaceae</taxon>
        <taxon>Burkholderia</taxon>
        <taxon>pseudomallei group</taxon>
    </lineage>
</organism>
<dbReference type="InterPro" id="IPR029753">
    <property type="entry name" value="D-isomer_DH_CS"/>
</dbReference>
<reference evidence="5" key="1">
    <citation type="submission" date="2009-05" db="EMBL/GenBank/DDBJ databases">
        <authorList>
            <person name="Harkins D.M."/>
            <person name="DeShazer D."/>
            <person name="Woods D.E."/>
            <person name="Brinkac L.M."/>
            <person name="Brown K.A."/>
            <person name="Hung G.C."/>
            <person name="Tuanyok A."/>
            <person name="Zhang B."/>
            <person name="Nierman W.C."/>
        </authorList>
    </citation>
    <scope>NUCLEOTIDE SEQUENCE [LARGE SCALE GENOMIC DNA]</scope>
    <source>
        <strain evidence="5">1710a</strain>
    </source>
</reference>
<evidence type="ECO:0000256" key="1">
    <source>
        <dbReference type="ARBA" id="ARBA00005854"/>
    </source>
</evidence>
<dbReference type="InterPro" id="IPR029752">
    <property type="entry name" value="D-isomer_DH_CS1"/>
</dbReference>
<protein>
    <submittedName>
        <fullName evidence="5">Glyoxylate reductase</fullName>
        <ecNumber evidence="5">1.1.1.79</ecNumber>
    </submittedName>
</protein>
<dbReference type="Pfam" id="PF02826">
    <property type="entry name" value="2-Hacid_dh_C"/>
    <property type="match status" value="1"/>
</dbReference>
<dbReference type="InterPro" id="IPR036291">
    <property type="entry name" value="NAD(P)-bd_dom_sf"/>
</dbReference>
<dbReference type="PROSITE" id="PS00671">
    <property type="entry name" value="D_2_HYDROXYACID_DH_3"/>
    <property type="match status" value="1"/>
</dbReference>
<comment type="similarity">
    <text evidence="1">Belongs to the D-isomer specific 2-hydroxyacid dehydrogenase family.</text>
</comment>
<evidence type="ECO:0000256" key="3">
    <source>
        <dbReference type="ARBA" id="ARBA00023027"/>
    </source>
</evidence>
<keyword evidence="2 5" id="KW-0560">Oxidoreductase</keyword>
<dbReference type="GO" id="GO:0030267">
    <property type="term" value="F:glyoxylate reductase (NADPH) activity"/>
    <property type="evidence" value="ECO:0007669"/>
    <property type="project" value="UniProtKB-EC"/>
</dbReference>
<keyword evidence="3" id="KW-0520">NAD</keyword>
<gene>
    <name evidence="5" type="primary">ghrA</name>
    <name evidence="5" type="ORF">BURPS1710A_0626</name>
</gene>
<dbReference type="GO" id="GO:0051287">
    <property type="term" value="F:NAD binding"/>
    <property type="evidence" value="ECO:0007669"/>
    <property type="project" value="InterPro"/>
</dbReference>
<sequence>MRILLYTPHRDAHDWKRDVERALPGAQLRTWTPGDDASADYALVWRAPREFFAPRAGLKAVFNLGAGVDAILALEREHPGLLPRDVPLVRLEDAGMARQMVEYATHAALRYLRRFDEYALLQRERRWQVLAPHARETFVVGVLGLGALGAEVARALAALGLPVRGYSRAPKAIDGVTTFAGAAQLDAFLGGAKLLVNLLPSTAATDGILNARTFSKLAHGAYLVNLARGAHLVEADLLDALASGRVAAATLDVFATEPLPPDHPFWHEPRITITPHCSADTLRAEAVEQIAAKIGALERGEPIGGIVDRDRGY</sequence>
<accession>A0A0E1VZP3</accession>
<dbReference type="InterPro" id="IPR006140">
    <property type="entry name" value="D-isomer_DH_NAD-bd"/>
</dbReference>
<dbReference type="RefSeq" id="WP_004525947.1">
    <property type="nucleotide sequence ID" value="NZ_CM000832.1"/>
</dbReference>
<dbReference type="PANTHER" id="PTHR43333">
    <property type="entry name" value="2-HACID_DH_C DOMAIN-CONTAINING PROTEIN"/>
    <property type="match status" value="1"/>
</dbReference>